<protein>
    <recommendedName>
        <fullName evidence="1">N-acetyltransferase domain-containing protein</fullName>
    </recommendedName>
</protein>
<dbReference type="EMBL" id="CP016793">
    <property type="protein sequence ID" value="ANZ40435.1"/>
    <property type="molecule type" value="Genomic_DNA"/>
</dbReference>
<dbReference type="PROSITE" id="PS51186">
    <property type="entry name" value="GNAT"/>
    <property type="match status" value="1"/>
</dbReference>
<sequence length="214" mass="23869">MITPDATRLAAPSISSTTWVGRKVRLREVTPADRTALSRFDVAGHTPLVGGYQHWAAHRASTTGEDLELGIVSRRSGLLVGSLSTVRTDSSRFSYGIGIAPWYGRCGYAADAITVLLALMFGQRGYRECEISIYGNNFASQSLHARLGFWETGRLDDPGLSHGTFRYLVMMTLSATEFWSRHPGIALPMQADRTGRGVHWRRLRGRHWRGEDRF</sequence>
<dbReference type="GO" id="GO:0008999">
    <property type="term" value="F:protein-N-terminal-alanine acetyltransferase activity"/>
    <property type="evidence" value="ECO:0007669"/>
    <property type="project" value="TreeGrafter"/>
</dbReference>
<dbReference type="STRING" id="1586287.BBK82_34890"/>
<accession>A0A1B2HRX3</accession>
<dbReference type="InterPro" id="IPR016181">
    <property type="entry name" value="Acyl_CoA_acyltransferase"/>
</dbReference>
<keyword evidence="3" id="KW-1185">Reference proteome</keyword>
<dbReference type="InterPro" id="IPR051908">
    <property type="entry name" value="Ribosomal_N-acetyltransferase"/>
</dbReference>
<dbReference type="RefSeq" id="WP_065918774.1">
    <property type="nucleotide sequence ID" value="NZ_CP016793.1"/>
</dbReference>
<dbReference type="KEGG" id="led:BBK82_34890"/>
<dbReference type="Gene3D" id="3.40.630.30">
    <property type="match status" value="1"/>
</dbReference>
<evidence type="ECO:0000259" key="1">
    <source>
        <dbReference type="PROSITE" id="PS51186"/>
    </source>
</evidence>
<dbReference type="GO" id="GO:1990189">
    <property type="term" value="F:protein N-terminal-serine acetyltransferase activity"/>
    <property type="evidence" value="ECO:0007669"/>
    <property type="project" value="TreeGrafter"/>
</dbReference>
<dbReference type="SUPFAM" id="SSF55729">
    <property type="entry name" value="Acyl-CoA N-acyltransferases (Nat)"/>
    <property type="match status" value="1"/>
</dbReference>
<organism evidence="2 3">
    <name type="scientific">Lentzea guizhouensis</name>
    <dbReference type="NCBI Taxonomy" id="1586287"/>
    <lineage>
        <taxon>Bacteria</taxon>
        <taxon>Bacillati</taxon>
        <taxon>Actinomycetota</taxon>
        <taxon>Actinomycetes</taxon>
        <taxon>Pseudonocardiales</taxon>
        <taxon>Pseudonocardiaceae</taxon>
        <taxon>Lentzea</taxon>
    </lineage>
</organism>
<name>A0A1B2HRX3_9PSEU</name>
<dbReference type="OrthoDB" id="9814648at2"/>
<dbReference type="PANTHER" id="PTHR43441:SF2">
    <property type="entry name" value="FAMILY ACETYLTRANSFERASE, PUTATIVE (AFU_ORTHOLOGUE AFUA_7G00850)-RELATED"/>
    <property type="match status" value="1"/>
</dbReference>
<dbReference type="Pfam" id="PF13302">
    <property type="entry name" value="Acetyltransf_3"/>
    <property type="match status" value="1"/>
</dbReference>
<evidence type="ECO:0000313" key="2">
    <source>
        <dbReference type="EMBL" id="ANZ40435.1"/>
    </source>
</evidence>
<dbReference type="GO" id="GO:0005737">
    <property type="term" value="C:cytoplasm"/>
    <property type="evidence" value="ECO:0007669"/>
    <property type="project" value="TreeGrafter"/>
</dbReference>
<dbReference type="PANTHER" id="PTHR43441">
    <property type="entry name" value="RIBOSOMAL-PROTEIN-SERINE ACETYLTRANSFERASE"/>
    <property type="match status" value="1"/>
</dbReference>
<dbReference type="AlphaFoldDB" id="A0A1B2HRX3"/>
<gene>
    <name evidence="2" type="ORF">BBK82_34890</name>
</gene>
<feature type="domain" description="N-acetyltransferase" evidence="1">
    <location>
        <begin position="24"/>
        <end position="172"/>
    </location>
</feature>
<reference evidence="2 3" key="1">
    <citation type="submission" date="2016-07" db="EMBL/GenBank/DDBJ databases">
        <title>Complete genome sequence of the Lentzea guizhouensis DHS C013.</title>
        <authorList>
            <person name="Cao C."/>
        </authorList>
    </citation>
    <scope>NUCLEOTIDE SEQUENCE [LARGE SCALE GENOMIC DNA]</scope>
    <source>
        <strain evidence="2 3">DHS C013</strain>
    </source>
</reference>
<evidence type="ECO:0000313" key="3">
    <source>
        <dbReference type="Proteomes" id="UP000093053"/>
    </source>
</evidence>
<proteinExistence type="predicted"/>
<dbReference type="Proteomes" id="UP000093053">
    <property type="component" value="Chromosome"/>
</dbReference>
<dbReference type="InterPro" id="IPR000182">
    <property type="entry name" value="GNAT_dom"/>
</dbReference>